<evidence type="ECO:0000313" key="1">
    <source>
        <dbReference type="EMBL" id="AAZ68127.1"/>
    </source>
</evidence>
<proteinExistence type="predicted"/>
<sequence length="408" mass="46347">MTIIIDTLNDILKTHELDIENWFSYRFTKYHPIINVSVDLRISDYKIAPVDTNIFPAGYNNFNQQSQVYTSRLLKEYIVNYMDCKKVLIIAENHTRNLKYVDSLITLKSIVNNAGFIVEVGICGINQNVELVSSNGDLINCLCLANNNGVLQAGCGFVPDLILLNNDMTSGIPEVLRGLKYQNIIPSLFLGWFNRSKSNHFSIYQELCKEFCSSFKIDPWLISTLFSSCSNICFIDGQGMHNIADEVEIIIDKIHNKFQLYGIKERPYVFIKADNGTYGMGIVVACCRDDVLTLNKKRRNKMKKIKDSEVVSKVIIQEGIATREMFNNCVAEPLIYFIGSTPSCYLYRYHNVKDKFSNLNSVGCNFIDVSYQKENMLSWSVIARIAALAAAIEMHSVANVNIIKQSVY</sequence>
<gene>
    <name evidence="1" type="ordered locus">Ecaj_0076</name>
</gene>
<keyword evidence="2" id="KW-1185">Reference proteome</keyword>
<name>A0ACA6AV82_EHRCJ</name>
<reference evidence="2" key="1">
    <citation type="journal article" date="2006" name="J. Bacteriol.">
        <title>The genome of the obligately intracellular bacterium Ehrlichia canis reveals themes of complex membrane structure and immune evasion strategies.</title>
        <authorList>
            <person name="Mavromatis K."/>
            <person name="Doyle C.K."/>
            <person name="Lykidis A."/>
            <person name="Ivanova N."/>
            <person name="Francino M.P."/>
            <person name="Chain P."/>
            <person name="Shin M."/>
            <person name="Malfatti S."/>
            <person name="Larimer F."/>
            <person name="Copeland A."/>
            <person name="Detter J.C."/>
            <person name="Land M."/>
            <person name="Richardson P.M."/>
            <person name="Yu X.J."/>
            <person name="Walker D.H."/>
            <person name="McBride J.W."/>
            <person name="Kyrpides N.C."/>
        </authorList>
    </citation>
    <scope>NUCLEOTIDE SEQUENCE [LARGE SCALE GENOMIC DNA]</scope>
    <source>
        <strain evidence="2">Jake</strain>
    </source>
</reference>
<accession>A0ACA6AV82</accession>
<keyword evidence="1" id="KW-0436">Ligase</keyword>
<organism evidence="1 2">
    <name type="scientific">Ehrlichia canis (strain Jake)</name>
    <dbReference type="NCBI Taxonomy" id="269484"/>
    <lineage>
        <taxon>Bacteria</taxon>
        <taxon>Pseudomonadati</taxon>
        <taxon>Pseudomonadota</taxon>
        <taxon>Alphaproteobacteria</taxon>
        <taxon>Rickettsiales</taxon>
        <taxon>Anaplasmataceae</taxon>
        <taxon>Ehrlichia</taxon>
    </lineage>
</organism>
<protein>
    <submittedName>
        <fullName evidence="1">Glutamate-cysteine ligase-related protein</fullName>
        <ecNumber evidence="1">6.3.2.2</ecNumber>
    </submittedName>
</protein>
<dbReference type="Proteomes" id="UP000000435">
    <property type="component" value="Chromosome"/>
</dbReference>
<dbReference type="EC" id="6.3.2.2" evidence="1"/>
<evidence type="ECO:0000313" key="2">
    <source>
        <dbReference type="Proteomes" id="UP000000435"/>
    </source>
</evidence>
<dbReference type="EMBL" id="CP000107">
    <property type="protein sequence ID" value="AAZ68127.1"/>
    <property type="molecule type" value="Genomic_DNA"/>
</dbReference>